<dbReference type="AlphaFoldDB" id="A0A6C0IDZ3"/>
<organism evidence="1">
    <name type="scientific">viral metagenome</name>
    <dbReference type="NCBI Taxonomy" id="1070528"/>
    <lineage>
        <taxon>unclassified sequences</taxon>
        <taxon>metagenomes</taxon>
        <taxon>organismal metagenomes</taxon>
    </lineage>
</organism>
<accession>A0A6C0IDZ3</accession>
<protein>
    <submittedName>
        <fullName evidence="1">Uncharacterized protein</fullName>
    </submittedName>
</protein>
<evidence type="ECO:0000313" key="1">
    <source>
        <dbReference type="EMBL" id="QHT90840.1"/>
    </source>
</evidence>
<name>A0A6C0IDZ3_9ZZZZ</name>
<dbReference type="EMBL" id="MN740161">
    <property type="protein sequence ID" value="QHT90840.1"/>
    <property type="molecule type" value="Genomic_DNA"/>
</dbReference>
<reference evidence="1" key="1">
    <citation type="journal article" date="2020" name="Nature">
        <title>Giant virus diversity and host interactions through global metagenomics.</title>
        <authorList>
            <person name="Schulz F."/>
            <person name="Roux S."/>
            <person name="Paez-Espino D."/>
            <person name="Jungbluth S."/>
            <person name="Walsh D.A."/>
            <person name="Denef V.J."/>
            <person name="McMahon K.D."/>
            <person name="Konstantinidis K.T."/>
            <person name="Eloe-Fadrosh E.A."/>
            <person name="Kyrpides N.C."/>
            <person name="Woyke T."/>
        </authorList>
    </citation>
    <scope>NUCLEOTIDE SEQUENCE</scope>
    <source>
        <strain evidence="1">GVMAG-M-3300023184-72</strain>
    </source>
</reference>
<sequence>MSTRPSFSLTPMYGLGSYGRVIGSVAISQPRNSKASTQRIYGFWKNQLGSYEALRYIQTYVFGNARIVNGNKLILV</sequence>
<proteinExistence type="predicted"/>